<organism evidence="2 3">
    <name type="scientific">Methylobacterium symbioticum</name>
    <dbReference type="NCBI Taxonomy" id="2584084"/>
    <lineage>
        <taxon>Bacteria</taxon>
        <taxon>Pseudomonadati</taxon>
        <taxon>Pseudomonadota</taxon>
        <taxon>Alphaproteobacteria</taxon>
        <taxon>Hyphomicrobiales</taxon>
        <taxon>Methylobacteriaceae</taxon>
        <taxon>Methylobacterium</taxon>
    </lineage>
</organism>
<keyword evidence="1" id="KW-0732">Signal</keyword>
<protein>
    <submittedName>
        <fullName evidence="2">Uncharacterized protein</fullName>
    </submittedName>
</protein>
<keyword evidence="3" id="KW-1185">Reference proteome</keyword>
<dbReference type="Proteomes" id="UP000410984">
    <property type="component" value="Unassembled WGS sequence"/>
</dbReference>
<evidence type="ECO:0000256" key="1">
    <source>
        <dbReference type="SAM" id="SignalP"/>
    </source>
</evidence>
<dbReference type="AlphaFoldDB" id="A0A509EJZ2"/>
<sequence length="112" mass="11663">MRTWLTSAMAALALGIVFTSTADAQRFGYGWRGGGFGYRGLGWRGGWGGYRGWGYGRGLGYGAAAAGIGFATGAALASGYGYGYGYPYDGYGYAPVTDAYDGSLYGYDGCGW</sequence>
<proteinExistence type="predicted"/>
<reference evidence="2 3" key="1">
    <citation type="submission" date="2019-06" db="EMBL/GenBank/DDBJ databases">
        <authorList>
            <person name="Rodrigo-Torres L."/>
            <person name="Arahal R. D."/>
            <person name="Lucena T."/>
        </authorList>
    </citation>
    <scope>NUCLEOTIDE SEQUENCE [LARGE SCALE GENOMIC DNA]</scope>
    <source>
        <strain evidence="2 3">SB0023/3</strain>
    </source>
</reference>
<accession>A0A509EJZ2</accession>
<feature type="signal peptide" evidence="1">
    <location>
        <begin position="1"/>
        <end position="24"/>
    </location>
</feature>
<dbReference type="EMBL" id="CABFPH010000092">
    <property type="protein sequence ID" value="VUD73924.1"/>
    <property type="molecule type" value="Genomic_DNA"/>
</dbReference>
<name>A0A509EJZ2_9HYPH</name>
<feature type="chain" id="PRO_5021355537" evidence="1">
    <location>
        <begin position="25"/>
        <end position="112"/>
    </location>
</feature>
<evidence type="ECO:0000313" key="3">
    <source>
        <dbReference type="Proteomes" id="UP000410984"/>
    </source>
</evidence>
<dbReference type="RefSeq" id="WP_142585118.1">
    <property type="nucleotide sequence ID" value="NZ_CABFPH010000092.1"/>
</dbReference>
<evidence type="ECO:0000313" key="2">
    <source>
        <dbReference type="EMBL" id="VUD73924.1"/>
    </source>
</evidence>
<gene>
    <name evidence="2" type="ORF">MET9862_04546</name>
</gene>